<dbReference type="Pfam" id="PF02308">
    <property type="entry name" value="MgtC"/>
    <property type="match status" value="1"/>
</dbReference>
<dbReference type="PANTHER" id="PTHR33778:SF1">
    <property type="entry name" value="MAGNESIUM TRANSPORTER YHID-RELATED"/>
    <property type="match status" value="1"/>
</dbReference>
<feature type="transmembrane region" description="Helical" evidence="7">
    <location>
        <begin position="43"/>
        <end position="62"/>
    </location>
</feature>
<organism evidence="9 10">
    <name type="scientific">Sphingomonas gilva</name>
    <dbReference type="NCBI Taxonomy" id="2305907"/>
    <lineage>
        <taxon>Bacteria</taxon>
        <taxon>Pseudomonadati</taxon>
        <taxon>Pseudomonadota</taxon>
        <taxon>Alphaproteobacteria</taxon>
        <taxon>Sphingomonadales</taxon>
        <taxon>Sphingomonadaceae</taxon>
        <taxon>Sphingomonas</taxon>
    </lineage>
</organism>
<evidence type="ECO:0000256" key="6">
    <source>
        <dbReference type="ARBA" id="ARBA00023136"/>
    </source>
</evidence>
<evidence type="ECO:0000256" key="7">
    <source>
        <dbReference type="RuleBase" id="RU365041"/>
    </source>
</evidence>
<reference evidence="9 10" key="1">
    <citation type="submission" date="2018-08" db="EMBL/GenBank/DDBJ databases">
        <title>The multiple taxonomic identification of Sphingomonas gilva.</title>
        <authorList>
            <person name="Zhu D."/>
            <person name="Zheng S."/>
        </authorList>
    </citation>
    <scope>NUCLEOTIDE SEQUENCE [LARGE SCALE GENOMIC DNA]</scope>
    <source>
        <strain evidence="9 10">ZDH117</strain>
    </source>
</reference>
<dbReference type="Proteomes" id="UP000266693">
    <property type="component" value="Unassembled WGS sequence"/>
</dbReference>
<accession>A0A396RSQ7</accession>
<comment type="subcellular location">
    <subcellularLocation>
        <location evidence="7">Cell inner membrane</location>
        <topology evidence="7">Multi-pass membrane protein</topology>
    </subcellularLocation>
    <subcellularLocation>
        <location evidence="1">Cell membrane</location>
        <topology evidence="1">Multi-pass membrane protein</topology>
    </subcellularLocation>
</comment>
<protein>
    <recommendedName>
        <fullName evidence="7">Protein MgtC</fullName>
    </recommendedName>
</protein>
<feature type="transmembrane region" description="Helical" evidence="7">
    <location>
        <begin position="74"/>
        <end position="92"/>
    </location>
</feature>
<comment type="caution">
    <text evidence="9">The sequence shown here is derived from an EMBL/GenBank/DDBJ whole genome shotgun (WGS) entry which is preliminary data.</text>
</comment>
<proteinExistence type="inferred from homology"/>
<dbReference type="PANTHER" id="PTHR33778">
    <property type="entry name" value="PROTEIN MGTC"/>
    <property type="match status" value="1"/>
</dbReference>
<name>A0A396RSQ7_9SPHN</name>
<keyword evidence="5 7" id="KW-1133">Transmembrane helix</keyword>
<sequence length="152" mass="16150">MLLATNDWWQILTRLGAATIAGIAIGLDREWRGHDAGIRTHALVALSSAAIMLSSLLLYEAARSEEVNPDPLRAVQGLAQAIGFLVAGLIFVRQASVKNMTTAANLWMAAALGIACGAGQFKLAAVAAGITLVLLVLFPFVERLIPEKKDED</sequence>
<keyword evidence="7" id="KW-0997">Cell inner membrane</keyword>
<dbReference type="AlphaFoldDB" id="A0A396RSQ7"/>
<dbReference type="InterPro" id="IPR049177">
    <property type="entry name" value="MgtC_SapB_SrpB_YhiD_N"/>
</dbReference>
<dbReference type="GO" id="GO:0005886">
    <property type="term" value="C:plasma membrane"/>
    <property type="evidence" value="ECO:0007669"/>
    <property type="project" value="UniProtKB-SubCell"/>
</dbReference>
<gene>
    <name evidence="9" type="ORF">D1610_00760</name>
</gene>
<keyword evidence="3" id="KW-1003">Cell membrane</keyword>
<dbReference type="PRINTS" id="PR01837">
    <property type="entry name" value="MGTCSAPBPROT"/>
</dbReference>
<evidence type="ECO:0000256" key="3">
    <source>
        <dbReference type="ARBA" id="ARBA00022475"/>
    </source>
</evidence>
<evidence type="ECO:0000313" key="9">
    <source>
        <dbReference type="EMBL" id="RHW19399.1"/>
    </source>
</evidence>
<evidence type="ECO:0000256" key="2">
    <source>
        <dbReference type="ARBA" id="ARBA00009298"/>
    </source>
</evidence>
<dbReference type="OrthoDB" id="9811198at2"/>
<feature type="transmembrane region" description="Helical" evidence="7">
    <location>
        <begin position="12"/>
        <end position="31"/>
    </location>
</feature>
<evidence type="ECO:0000256" key="5">
    <source>
        <dbReference type="ARBA" id="ARBA00022989"/>
    </source>
</evidence>
<comment type="similarity">
    <text evidence="2 7">Belongs to the MgtC/SapB family.</text>
</comment>
<evidence type="ECO:0000256" key="4">
    <source>
        <dbReference type="ARBA" id="ARBA00022692"/>
    </source>
</evidence>
<feature type="transmembrane region" description="Helical" evidence="7">
    <location>
        <begin position="127"/>
        <end position="145"/>
    </location>
</feature>
<evidence type="ECO:0000259" key="8">
    <source>
        <dbReference type="Pfam" id="PF02308"/>
    </source>
</evidence>
<dbReference type="EMBL" id="QWLV01000001">
    <property type="protein sequence ID" value="RHW19399.1"/>
    <property type="molecule type" value="Genomic_DNA"/>
</dbReference>
<evidence type="ECO:0000256" key="1">
    <source>
        <dbReference type="ARBA" id="ARBA00004651"/>
    </source>
</evidence>
<keyword evidence="4 7" id="KW-0812">Transmembrane</keyword>
<keyword evidence="10" id="KW-1185">Reference proteome</keyword>
<dbReference type="InterPro" id="IPR003416">
    <property type="entry name" value="MgtC/SapB/SrpB/YhiD_fam"/>
</dbReference>
<keyword evidence="6 7" id="KW-0472">Membrane</keyword>
<feature type="domain" description="MgtC/SapB/SrpB/YhiD N-terminal" evidence="8">
    <location>
        <begin position="15"/>
        <end position="143"/>
    </location>
</feature>
<evidence type="ECO:0000313" key="10">
    <source>
        <dbReference type="Proteomes" id="UP000266693"/>
    </source>
</evidence>